<evidence type="ECO:0008006" key="3">
    <source>
        <dbReference type="Google" id="ProtNLM"/>
    </source>
</evidence>
<keyword evidence="2" id="KW-1185">Reference proteome</keyword>
<dbReference type="OrthoDB" id="2851338at2759"/>
<dbReference type="HOGENOM" id="CLU_1081954_0_0_1"/>
<dbReference type="EMBL" id="AMGY01000003">
    <property type="protein sequence ID" value="EXJ86830.1"/>
    <property type="molecule type" value="Genomic_DNA"/>
</dbReference>
<dbReference type="GeneID" id="19167909"/>
<reference evidence="1 2" key="1">
    <citation type="submission" date="2013-03" db="EMBL/GenBank/DDBJ databases">
        <title>The Genome Sequence of Capronia epimyces CBS 606.96.</title>
        <authorList>
            <consortium name="The Broad Institute Genomics Platform"/>
            <person name="Cuomo C."/>
            <person name="de Hoog S."/>
            <person name="Gorbushina A."/>
            <person name="Walker B."/>
            <person name="Young S.K."/>
            <person name="Zeng Q."/>
            <person name="Gargeya S."/>
            <person name="Fitzgerald M."/>
            <person name="Haas B."/>
            <person name="Abouelleil A."/>
            <person name="Allen A.W."/>
            <person name="Alvarado L."/>
            <person name="Arachchi H.M."/>
            <person name="Berlin A.M."/>
            <person name="Chapman S.B."/>
            <person name="Gainer-Dewar J."/>
            <person name="Goldberg J."/>
            <person name="Griggs A."/>
            <person name="Gujja S."/>
            <person name="Hansen M."/>
            <person name="Howarth C."/>
            <person name="Imamovic A."/>
            <person name="Ireland A."/>
            <person name="Larimer J."/>
            <person name="McCowan C."/>
            <person name="Murphy C."/>
            <person name="Pearson M."/>
            <person name="Poon T.W."/>
            <person name="Priest M."/>
            <person name="Roberts A."/>
            <person name="Saif S."/>
            <person name="Shea T."/>
            <person name="Sisk P."/>
            <person name="Sykes S."/>
            <person name="Wortman J."/>
            <person name="Nusbaum C."/>
            <person name="Birren B."/>
        </authorList>
    </citation>
    <scope>NUCLEOTIDE SEQUENCE [LARGE SCALE GENOMIC DNA]</scope>
    <source>
        <strain evidence="1 2">CBS 606.96</strain>
    </source>
</reference>
<sequence length="245" mass="27124">MSSTSAPGGGVLWVTTSVMNKALPLSLLDDWYDEHKDDVLNAHGHGGLVLRYKNLDPATDPYFDPKFADRSTSDATLRSIADSHWVYLALVKLSDLDWLTSKQFIDMPRVSKQLPPEADGSIGSAFSCWYAALRSYETVGKIDDATGKSTQPKYILSIQTRDADDSTWAALDEKYNTLPGFRGVVKYKNVNGLLEYQEPGQLPVGLALYQFDGEEPPQSPVGTDQIVKADVWEYILEAGDKSLRL</sequence>
<evidence type="ECO:0000313" key="1">
    <source>
        <dbReference type="EMBL" id="EXJ86830.1"/>
    </source>
</evidence>
<organism evidence="1 2">
    <name type="scientific">Capronia epimyces CBS 606.96</name>
    <dbReference type="NCBI Taxonomy" id="1182542"/>
    <lineage>
        <taxon>Eukaryota</taxon>
        <taxon>Fungi</taxon>
        <taxon>Dikarya</taxon>
        <taxon>Ascomycota</taxon>
        <taxon>Pezizomycotina</taxon>
        <taxon>Eurotiomycetes</taxon>
        <taxon>Chaetothyriomycetidae</taxon>
        <taxon>Chaetothyriales</taxon>
        <taxon>Herpotrichiellaceae</taxon>
        <taxon>Capronia</taxon>
    </lineage>
</organism>
<dbReference type="eggNOG" id="ENOG502T4TV">
    <property type="taxonomic scope" value="Eukaryota"/>
</dbReference>
<gene>
    <name evidence="1" type="ORF">A1O3_03784</name>
</gene>
<evidence type="ECO:0000313" key="2">
    <source>
        <dbReference type="Proteomes" id="UP000019478"/>
    </source>
</evidence>
<dbReference type="RefSeq" id="XP_007732109.1">
    <property type="nucleotide sequence ID" value="XM_007733919.1"/>
</dbReference>
<dbReference type="AlphaFoldDB" id="W9YB20"/>
<accession>W9YB20</accession>
<dbReference type="Proteomes" id="UP000019478">
    <property type="component" value="Unassembled WGS sequence"/>
</dbReference>
<proteinExistence type="predicted"/>
<name>W9YB20_9EURO</name>
<comment type="caution">
    <text evidence="1">The sequence shown here is derived from an EMBL/GenBank/DDBJ whole genome shotgun (WGS) entry which is preliminary data.</text>
</comment>
<protein>
    <recommendedName>
        <fullName evidence="3">EthD domain-containing protein</fullName>
    </recommendedName>
</protein>